<dbReference type="Proteomes" id="UP000694865">
    <property type="component" value="Unplaced"/>
</dbReference>
<sequence length="610" mass="68020">MPEGGVVHINLCNPASDSAINYNHSNRGIILMAIAIEKWILHRRIALTVSMIVVMKQESYCGYILIVMSFYWVFECMPIAVTALIPLALFPVFGIMDGGATASMYFKDTSALLLGGIMMAIAIEHWNLHRRIALSVLMISGTKQRWLLLSFMLVTWFLSAWMSNTATTAMMLPIAQAVLVRLSEINTLQKEEYTKESHHIEMGDVYDDTTGTEYIVKNDTEQQNGSSNTLQDNTSHFLIREEKATDAEIKIEDDSNGLQLSEDYRLFGKALMLVICYAANVGGTATLIGTSPQLILLSNLDERFDDHPLNFLSWFIFSFPSSFLFIFITWFWLLFMYLDLCPWRKSGLASCSCSCKTNEEEILIKKIIREDFKNLGPFSWAELCVLTLFVTLCVAWITRDIGGYGWTDLFPEEIHSTDTSKTASKSSLLTWKIVNEKMQWDVFLLLGGGFALAEGMEVSGLSQWIGDQLSSLGSLEDWVIVLVCSTLVCFFTEVTSNAAVATIFIPIIGALAGSICLHPLYVLMPCAILISYAFMLPVATAPNAMAFANGLLTIPDMAITGFGLNILGILWINLWVNSYGRGLFDLDEYPDWAKTDNTTCADTTVNVTLL</sequence>
<dbReference type="PANTHER" id="PTHR10283:SF82">
    <property type="entry name" value="SOLUTE CARRIER FAMILY 13 MEMBER 2"/>
    <property type="match status" value="1"/>
</dbReference>
<feature type="transmembrane region" description="Helical" evidence="6">
    <location>
        <begin position="478"/>
        <end position="508"/>
    </location>
</feature>
<evidence type="ECO:0000256" key="1">
    <source>
        <dbReference type="ARBA" id="ARBA00004141"/>
    </source>
</evidence>
<evidence type="ECO:0000256" key="5">
    <source>
        <dbReference type="ARBA" id="ARBA00023136"/>
    </source>
</evidence>
<keyword evidence="5 6" id="KW-0472">Membrane</keyword>
<feature type="transmembrane region" description="Helical" evidence="6">
    <location>
        <begin position="520"/>
        <end position="538"/>
    </location>
</feature>
<feature type="transmembrane region" description="Helical" evidence="6">
    <location>
        <begin position="558"/>
        <end position="576"/>
    </location>
</feature>
<comment type="subcellular location">
    <subcellularLocation>
        <location evidence="1">Membrane</location>
        <topology evidence="1">Multi-pass membrane protein</topology>
    </subcellularLocation>
</comment>
<feature type="transmembrane region" description="Helical" evidence="6">
    <location>
        <begin position="60"/>
        <end position="89"/>
    </location>
</feature>
<evidence type="ECO:0000313" key="7">
    <source>
        <dbReference type="Proteomes" id="UP000694865"/>
    </source>
</evidence>
<keyword evidence="4 6" id="KW-1133">Transmembrane helix</keyword>
<name>A0ABM0MM71_SACKO</name>
<evidence type="ECO:0000313" key="8">
    <source>
        <dbReference type="RefSeq" id="XP_006821112.1"/>
    </source>
</evidence>
<organism evidence="7 8">
    <name type="scientific">Saccoglossus kowalevskii</name>
    <name type="common">Acorn worm</name>
    <dbReference type="NCBI Taxonomy" id="10224"/>
    <lineage>
        <taxon>Eukaryota</taxon>
        <taxon>Metazoa</taxon>
        <taxon>Hemichordata</taxon>
        <taxon>Enteropneusta</taxon>
        <taxon>Harrimaniidae</taxon>
        <taxon>Saccoglossus</taxon>
    </lineage>
</organism>
<evidence type="ECO:0000256" key="2">
    <source>
        <dbReference type="ARBA" id="ARBA00006772"/>
    </source>
</evidence>
<protein>
    <submittedName>
        <fullName evidence="8">Solute carrier family 13 member 2-like</fullName>
    </submittedName>
</protein>
<proteinExistence type="inferred from homology"/>
<feature type="transmembrane region" description="Helical" evidence="6">
    <location>
        <begin position="270"/>
        <end position="290"/>
    </location>
</feature>
<keyword evidence="7" id="KW-1185">Reference proteome</keyword>
<feature type="transmembrane region" description="Helical" evidence="6">
    <location>
        <begin position="378"/>
        <end position="397"/>
    </location>
</feature>
<dbReference type="RefSeq" id="XP_006821112.1">
    <property type="nucleotide sequence ID" value="XM_006821049.1"/>
</dbReference>
<comment type="similarity">
    <text evidence="2">Belongs to the SLC13A/DASS transporter (TC 2.A.47) family. NADC subfamily.</text>
</comment>
<dbReference type="Pfam" id="PF00939">
    <property type="entry name" value="Na_sulph_symp"/>
    <property type="match status" value="1"/>
</dbReference>
<gene>
    <name evidence="8" type="primary">LOC102805092</name>
</gene>
<accession>A0ABM0MM71</accession>
<keyword evidence="3 6" id="KW-0812">Transmembrane</keyword>
<dbReference type="InterPro" id="IPR001898">
    <property type="entry name" value="SLC13A/DASS"/>
</dbReference>
<feature type="transmembrane region" description="Helical" evidence="6">
    <location>
        <begin position="109"/>
        <end position="126"/>
    </location>
</feature>
<dbReference type="PANTHER" id="PTHR10283">
    <property type="entry name" value="SOLUTE CARRIER FAMILY 13 MEMBER"/>
    <property type="match status" value="1"/>
</dbReference>
<feature type="transmembrane region" description="Helical" evidence="6">
    <location>
        <begin position="311"/>
        <end position="338"/>
    </location>
</feature>
<dbReference type="GeneID" id="102805092"/>
<feature type="transmembrane region" description="Helical" evidence="6">
    <location>
        <begin position="146"/>
        <end position="163"/>
    </location>
</feature>
<evidence type="ECO:0000256" key="6">
    <source>
        <dbReference type="SAM" id="Phobius"/>
    </source>
</evidence>
<dbReference type="CDD" id="cd01115">
    <property type="entry name" value="SLC13_permease"/>
    <property type="match status" value="1"/>
</dbReference>
<evidence type="ECO:0000256" key="4">
    <source>
        <dbReference type="ARBA" id="ARBA00022989"/>
    </source>
</evidence>
<reference evidence="8" key="1">
    <citation type="submission" date="2025-08" db="UniProtKB">
        <authorList>
            <consortium name="RefSeq"/>
        </authorList>
    </citation>
    <scope>IDENTIFICATION</scope>
    <source>
        <tissue evidence="8">Testes</tissue>
    </source>
</reference>
<evidence type="ECO:0000256" key="3">
    <source>
        <dbReference type="ARBA" id="ARBA00022692"/>
    </source>
</evidence>